<accession>A0A6J8DJA5</accession>
<organism evidence="2 3">
    <name type="scientific">Mytilus coruscus</name>
    <name type="common">Sea mussel</name>
    <dbReference type="NCBI Taxonomy" id="42192"/>
    <lineage>
        <taxon>Eukaryota</taxon>
        <taxon>Metazoa</taxon>
        <taxon>Spiralia</taxon>
        <taxon>Lophotrochozoa</taxon>
        <taxon>Mollusca</taxon>
        <taxon>Bivalvia</taxon>
        <taxon>Autobranchia</taxon>
        <taxon>Pteriomorphia</taxon>
        <taxon>Mytilida</taxon>
        <taxon>Mytiloidea</taxon>
        <taxon>Mytilidae</taxon>
        <taxon>Mytilinae</taxon>
        <taxon>Mytilus</taxon>
    </lineage>
</organism>
<gene>
    <name evidence="2" type="ORF">MCOR_41007</name>
</gene>
<evidence type="ECO:0000256" key="1">
    <source>
        <dbReference type="SAM" id="MobiDB-lite"/>
    </source>
</evidence>
<proteinExistence type="predicted"/>
<dbReference type="OrthoDB" id="6122020at2759"/>
<protein>
    <submittedName>
        <fullName evidence="2">Uncharacterized protein</fullName>
    </submittedName>
</protein>
<dbReference type="PANTHER" id="PTHR33244">
    <property type="entry name" value="INTEGRASE CATALYTIC DOMAIN-CONTAINING PROTEIN-RELATED"/>
    <property type="match status" value="1"/>
</dbReference>
<feature type="region of interest" description="Disordered" evidence="1">
    <location>
        <begin position="194"/>
        <end position="264"/>
    </location>
</feature>
<dbReference type="AlphaFoldDB" id="A0A6J8DJA5"/>
<dbReference type="PANTHER" id="PTHR33244:SF3">
    <property type="entry name" value="PEPTIDASE A2 DOMAIN-CONTAINING PROTEIN"/>
    <property type="match status" value="1"/>
</dbReference>
<evidence type="ECO:0000313" key="2">
    <source>
        <dbReference type="EMBL" id="CAC5407542.1"/>
    </source>
</evidence>
<keyword evidence="3" id="KW-1185">Reference proteome</keyword>
<dbReference type="Proteomes" id="UP000507470">
    <property type="component" value="Unassembled WGS sequence"/>
</dbReference>
<evidence type="ECO:0000313" key="3">
    <source>
        <dbReference type="Proteomes" id="UP000507470"/>
    </source>
</evidence>
<reference evidence="2 3" key="1">
    <citation type="submission" date="2020-06" db="EMBL/GenBank/DDBJ databases">
        <authorList>
            <person name="Li R."/>
            <person name="Bekaert M."/>
        </authorList>
    </citation>
    <scope>NUCLEOTIDE SEQUENCE [LARGE SCALE GENOMIC DNA]</scope>
    <source>
        <strain evidence="3">wild</strain>
    </source>
</reference>
<dbReference type="EMBL" id="CACVKT020007420">
    <property type="protein sequence ID" value="CAC5407542.1"/>
    <property type="molecule type" value="Genomic_DNA"/>
</dbReference>
<name>A0A6J8DJA5_MYTCO</name>
<sequence>MLQYRNTPDRNTKLSPAMCIFGHPIRDFIPIPPGRANAYHAEHTKRLPPLATGDCVRIQNQIGHYPFKWDKTIVIIEVRQFDQYAVKVDGSGRVTLRNRKFLRKYVPVKGIKTKTIQDDLCRKNVPAISTFDNKQVSKPSSDTLMETPKTSTLEKRYPLGQATSAYKGSSTPGFAYSQDLPSERKVHITAKPKTVLSSSENPRVGNTHPEHRRLDFSDTPLKGQGTQPTTTTPSLIISPTELTPQRKSSRANGPPAWHLDYNMD</sequence>
<feature type="compositionally biased region" description="Low complexity" evidence="1">
    <location>
        <begin position="219"/>
        <end position="240"/>
    </location>
</feature>